<reference evidence="4 5" key="1">
    <citation type="submission" date="2020-06" db="EMBL/GenBank/DDBJ databases">
        <authorList>
            <person name="Li R."/>
            <person name="Bekaert M."/>
        </authorList>
    </citation>
    <scope>NUCLEOTIDE SEQUENCE [LARGE SCALE GENOMIC DNA]</scope>
    <source>
        <strain evidence="5">wild</strain>
    </source>
</reference>
<keyword evidence="5" id="KW-1185">Reference proteome</keyword>
<dbReference type="Pfam" id="PF00023">
    <property type="entry name" value="Ank"/>
    <property type="match status" value="1"/>
</dbReference>
<protein>
    <submittedName>
        <fullName evidence="4">Uncharacterized protein</fullName>
    </submittedName>
</protein>
<dbReference type="InterPro" id="IPR051631">
    <property type="entry name" value="Ankyrin-KH/SAM_domain"/>
</dbReference>
<feature type="repeat" description="ANK" evidence="3">
    <location>
        <begin position="145"/>
        <end position="177"/>
    </location>
</feature>
<feature type="repeat" description="ANK" evidence="3">
    <location>
        <begin position="211"/>
        <end position="243"/>
    </location>
</feature>
<name>A0A6J8A703_MYTCO</name>
<proteinExistence type="predicted"/>
<dbReference type="SUPFAM" id="SSF48403">
    <property type="entry name" value="Ankyrin repeat"/>
    <property type="match status" value="1"/>
</dbReference>
<dbReference type="PANTHER" id="PTHR23206:SF8">
    <property type="entry name" value="ANKYRIN REPEAT AND KH DOMAIN-CONTAINING 1"/>
    <property type="match status" value="1"/>
</dbReference>
<evidence type="ECO:0000256" key="2">
    <source>
        <dbReference type="ARBA" id="ARBA00023043"/>
    </source>
</evidence>
<dbReference type="InterPro" id="IPR036770">
    <property type="entry name" value="Ankyrin_rpt-contain_sf"/>
</dbReference>
<feature type="repeat" description="ANK" evidence="3">
    <location>
        <begin position="178"/>
        <end position="210"/>
    </location>
</feature>
<dbReference type="PROSITE" id="PS50088">
    <property type="entry name" value="ANK_REPEAT"/>
    <property type="match status" value="4"/>
</dbReference>
<evidence type="ECO:0000256" key="1">
    <source>
        <dbReference type="ARBA" id="ARBA00022737"/>
    </source>
</evidence>
<organism evidence="4 5">
    <name type="scientific">Mytilus coruscus</name>
    <name type="common">Sea mussel</name>
    <dbReference type="NCBI Taxonomy" id="42192"/>
    <lineage>
        <taxon>Eukaryota</taxon>
        <taxon>Metazoa</taxon>
        <taxon>Spiralia</taxon>
        <taxon>Lophotrochozoa</taxon>
        <taxon>Mollusca</taxon>
        <taxon>Bivalvia</taxon>
        <taxon>Autobranchia</taxon>
        <taxon>Pteriomorphia</taxon>
        <taxon>Mytilida</taxon>
        <taxon>Mytiloidea</taxon>
        <taxon>Mytilidae</taxon>
        <taxon>Mytilinae</taxon>
        <taxon>Mytilus</taxon>
    </lineage>
</organism>
<accession>A0A6J8A703</accession>
<feature type="repeat" description="ANK" evidence="3">
    <location>
        <begin position="244"/>
        <end position="276"/>
    </location>
</feature>
<evidence type="ECO:0000256" key="3">
    <source>
        <dbReference type="PROSITE-ProRule" id="PRU00023"/>
    </source>
</evidence>
<keyword evidence="2 3" id="KW-0040">ANK repeat</keyword>
<dbReference type="AlphaFoldDB" id="A0A6J8A703"/>
<dbReference type="OrthoDB" id="7464126at2759"/>
<keyword evidence="1" id="KW-0677">Repeat</keyword>
<dbReference type="PANTHER" id="PTHR23206">
    <property type="entry name" value="MASK PROTEIN"/>
    <property type="match status" value="1"/>
</dbReference>
<gene>
    <name evidence="4" type="ORF">MCOR_4405</name>
</gene>
<dbReference type="SMART" id="SM00248">
    <property type="entry name" value="ANK"/>
    <property type="match status" value="5"/>
</dbReference>
<dbReference type="InterPro" id="IPR002110">
    <property type="entry name" value="Ankyrin_rpt"/>
</dbReference>
<evidence type="ECO:0000313" key="5">
    <source>
        <dbReference type="Proteomes" id="UP000507470"/>
    </source>
</evidence>
<dbReference type="EMBL" id="CACVKT020000754">
    <property type="protein sequence ID" value="CAC5362731.1"/>
    <property type="molecule type" value="Genomic_DNA"/>
</dbReference>
<dbReference type="Proteomes" id="UP000507470">
    <property type="component" value="Unassembled WGS sequence"/>
</dbReference>
<dbReference type="Gene3D" id="1.25.40.20">
    <property type="entry name" value="Ankyrin repeat-containing domain"/>
    <property type="match status" value="1"/>
</dbReference>
<sequence>MFHFLCFYFGSKYQRELIEFASTRVIRERTQLMSLKEKCSEFKIHIEEEFEHSYFSRLTGDLAQGKVHDVFNDSQMVLEDFHQKFISFIRQKSKEEKTALLQSSEITCFDERSLEPDTPLSIAFLCGYKRLAQFIMSFISNVNEGNFKPLRAASLTGNDIIVDLLLKNGADVNAIDEDGWTCLMSACQSNSEKVIRMMVLNGSNVNHQSNDRNTPIIVASEVCERKVLEFLVEHGASINSEHNNGCTPLMKTCIKNRSDIVDFLLQKGANANHQDKNG</sequence>
<dbReference type="Pfam" id="PF12796">
    <property type="entry name" value="Ank_2"/>
    <property type="match status" value="1"/>
</dbReference>
<dbReference type="PROSITE" id="PS50297">
    <property type="entry name" value="ANK_REP_REGION"/>
    <property type="match status" value="2"/>
</dbReference>
<evidence type="ECO:0000313" key="4">
    <source>
        <dbReference type="EMBL" id="CAC5362731.1"/>
    </source>
</evidence>